<organism evidence="2 3">
    <name type="scientific">Callosobruchus maculatus</name>
    <name type="common">Southern cowpea weevil</name>
    <name type="synonym">Pulse bruchid</name>
    <dbReference type="NCBI Taxonomy" id="64391"/>
    <lineage>
        <taxon>Eukaryota</taxon>
        <taxon>Metazoa</taxon>
        <taxon>Ecdysozoa</taxon>
        <taxon>Arthropoda</taxon>
        <taxon>Hexapoda</taxon>
        <taxon>Insecta</taxon>
        <taxon>Pterygota</taxon>
        <taxon>Neoptera</taxon>
        <taxon>Endopterygota</taxon>
        <taxon>Coleoptera</taxon>
        <taxon>Polyphaga</taxon>
        <taxon>Cucujiformia</taxon>
        <taxon>Chrysomeloidea</taxon>
        <taxon>Chrysomelidae</taxon>
        <taxon>Bruchinae</taxon>
        <taxon>Bruchini</taxon>
        <taxon>Callosobruchus</taxon>
    </lineage>
</organism>
<evidence type="ECO:0000256" key="1">
    <source>
        <dbReference type="SAM" id="SignalP"/>
    </source>
</evidence>
<keyword evidence="1" id="KW-0732">Signal</keyword>
<sequence>MKLGLLIAIFLVFRKSEGFFERNLLDELLTYYDDCYKPKPFSHFTLVYDTLGPAENYDPTKAEGPPKEDIEVLNEIKKLYGAKVESIFSNTEVELWLDCASGTREKIKKDVEKRYAFAQMQAMRCVKFAWLNFLERREDTSANAVEGCYATCMSKDIIPEKAKRW</sequence>
<proteinExistence type="predicted"/>
<feature type="chain" id="PRO_5024950834" evidence="1">
    <location>
        <begin position="19"/>
        <end position="165"/>
    </location>
</feature>
<reference evidence="2 3" key="1">
    <citation type="submission" date="2019-01" db="EMBL/GenBank/DDBJ databases">
        <authorList>
            <person name="Sayadi A."/>
        </authorList>
    </citation>
    <scope>NUCLEOTIDE SEQUENCE [LARGE SCALE GENOMIC DNA]</scope>
</reference>
<dbReference type="AlphaFoldDB" id="A0A653D607"/>
<dbReference type="OrthoDB" id="10490048at2759"/>
<accession>A0A653D607</accession>
<dbReference type="EMBL" id="CAACVG010010266">
    <property type="protein sequence ID" value="VEN55403.1"/>
    <property type="molecule type" value="Genomic_DNA"/>
</dbReference>
<name>A0A653D607_CALMS</name>
<gene>
    <name evidence="2" type="ORF">CALMAC_LOCUS14589</name>
</gene>
<evidence type="ECO:0000313" key="3">
    <source>
        <dbReference type="Proteomes" id="UP000410492"/>
    </source>
</evidence>
<protein>
    <submittedName>
        <fullName evidence="2">Uncharacterized protein</fullName>
    </submittedName>
</protein>
<dbReference type="Proteomes" id="UP000410492">
    <property type="component" value="Unassembled WGS sequence"/>
</dbReference>
<keyword evidence="3" id="KW-1185">Reference proteome</keyword>
<evidence type="ECO:0000313" key="2">
    <source>
        <dbReference type="EMBL" id="VEN55403.1"/>
    </source>
</evidence>
<feature type="signal peptide" evidence="1">
    <location>
        <begin position="1"/>
        <end position="18"/>
    </location>
</feature>